<name>A0A0E9XC98_ANGAN</name>
<organism evidence="1">
    <name type="scientific">Anguilla anguilla</name>
    <name type="common">European freshwater eel</name>
    <name type="synonym">Muraena anguilla</name>
    <dbReference type="NCBI Taxonomy" id="7936"/>
    <lineage>
        <taxon>Eukaryota</taxon>
        <taxon>Metazoa</taxon>
        <taxon>Chordata</taxon>
        <taxon>Craniata</taxon>
        <taxon>Vertebrata</taxon>
        <taxon>Euteleostomi</taxon>
        <taxon>Actinopterygii</taxon>
        <taxon>Neopterygii</taxon>
        <taxon>Teleostei</taxon>
        <taxon>Anguilliformes</taxon>
        <taxon>Anguillidae</taxon>
        <taxon>Anguilla</taxon>
    </lineage>
</organism>
<accession>A0A0E9XC98</accession>
<dbReference type="AlphaFoldDB" id="A0A0E9XC98"/>
<dbReference type="EMBL" id="GBXM01008496">
    <property type="protein sequence ID" value="JAI00082.1"/>
    <property type="molecule type" value="Transcribed_RNA"/>
</dbReference>
<reference evidence="1" key="2">
    <citation type="journal article" date="2015" name="Fish Shellfish Immunol.">
        <title>Early steps in the European eel (Anguilla anguilla)-Vibrio vulnificus interaction in the gills: Role of the RtxA13 toxin.</title>
        <authorList>
            <person name="Callol A."/>
            <person name="Pajuelo D."/>
            <person name="Ebbesson L."/>
            <person name="Teles M."/>
            <person name="MacKenzie S."/>
            <person name="Amaro C."/>
        </authorList>
    </citation>
    <scope>NUCLEOTIDE SEQUENCE</scope>
</reference>
<reference evidence="1" key="1">
    <citation type="submission" date="2014-11" db="EMBL/GenBank/DDBJ databases">
        <authorList>
            <person name="Amaro Gonzalez C."/>
        </authorList>
    </citation>
    <scope>NUCLEOTIDE SEQUENCE</scope>
</reference>
<proteinExistence type="predicted"/>
<sequence>MTLFEWLAPSLNSRNYQF</sequence>
<evidence type="ECO:0000313" key="1">
    <source>
        <dbReference type="EMBL" id="JAI00082.1"/>
    </source>
</evidence>
<protein>
    <submittedName>
        <fullName evidence="1">Uncharacterized protein</fullName>
    </submittedName>
</protein>